<reference evidence="3" key="1">
    <citation type="journal article" date="2019" name="Int. J. Syst. Evol. Microbiol.">
        <title>The Global Catalogue of Microorganisms (GCM) 10K type strain sequencing project: providing services to taxonomists for standard genome sequencing and annotation.</title>
        <authorList>
            <consortium name="The Broad Institute Genomics Platform"/>
            <consortium name="The Broad Institute Genome Sequencing Center for Infectious Disease"/>
            <person name="Wu L."/>
            <person name="Ma J."/>
        </authorList>
    </citation>
    <scope>NUCLEOTIDE SEQUENCE [LARGE SCALE GENOMIC DNA]</scope>
    <source>
        <strain evidence="3">CCUG 60525</strain>
    </source>
</reference>
<sequence length="344" mass="38017">MLKNLLLAALCLCSALASAQSVFEVTLNPAPYSRDEARKQALDIVLARLSGEQAKSSWVQEEARSEITRYLQSESSSSGYQAQFNPHELQALLSSAGLPFATENKPSILVWLRHNGQVKNEASRGWQTAAERYQQPLLWPLWDLEEHMTLNDQSAFNTKLLRHASARYDADYWLAIELNDAAATGHWQLFSAVQTAPLFSGELNEQLNKQPNEQRNGKANTLNHLMAKLNDYWARQAVPAATLLAPTLMAKNMPPEQPLVATADNADELTILVSGLHAFSDSVLLERKLRQLNGVESVYVVDSMGSQGRYRLSVPGSRAAILQALTTVNGLTPQGDRTFSWSGS</sequence>
<dbReference type="EMBL" id="JBHTJS010000006">
    <property type="protein sequence ID" value="MFD1007037.1"/>
    <property type="molecule type" value="Genomic_DNA"/>
</dbReference>
<keyword evidence="1" id="KW-0732">Signal</keyword>
<comment type="caution">
    <text evidence="2">The sequence shown here is derived from an EMBL/GenBank/DDBJ whole genome shotgun (WGS) entry which is preliminary data.</text>
</comment>
<dbReference type="RefSeq" id="WP_379556961.1">
    <property type="nucleotide sequence ID" value="NZ_JBHTJS010000006.1"/>
</dbReference>
<name>A0ABW3KDZ1_9GAMM</name>
<dbReference type="InterPro" id="IPR018642">
    <property type="entry name" value="DUF2066"/>
</dbReference>
<accession>A0ABW3KDZ1</accession>
<gene>
    <name evidence="2" type="ORF">ACFQ1C_02555</name>
</gene>
<keyword evidence="3" id="KW-1185">Reference proteome</keyword>
<dbReference type="Proteomes" id="UP001597048">
    <property type="component" value="Unassembled WGS sequence"/>
</dbReference>
<evidence type="ECO:0000313" key="3">
    <source>
        <dbReference type="Proteomes" id="UP001597048"/>
    </source>
</evidence>
<dbReference type="Pfam" id="PF09839">
    <property type="entry name" value="DUF2066"/>
    <property type="match status" value="1"/>
</dbReference>
<protein>
    <submittedName>
        <fullName evidence="2">DUF2066 domain-containing protein</fullName>
    </submittedName>
</protein>
<organism evidence="2 3">
    <name type="scientific">Oceanisphaera ostreae</name>
    <dbReference type="NCBI Taxonomy" id="914151"/>
    <lineage>
        <taxon>Bacteria</taxon>
        <taxon>Pseudomonadati</taxon>
        <taxon>Pseudomonadota</taxon>
        <taxon>Gammaproteobacteria</taxon>
        <taxon>Aeromonadales</taxon>
        <taxon>Aeromonadaceae</taxon>
        <taxon>Oceanisphaera</taxon>
    </lineage>
</organism>
<evidence type="ECO:0000256" key="1">
    <source>
        <dbReference type="SAM" id="SignalP"/>
    </source>
</evidence>
<evidence type="ECO:0000313" key="2">
    <source>
        <dbReference type="EMBL" id="MFD1007037.1"/>
    </source>
</evidence>
<feature type="signal peptide" evidence="1">
    <location>
        <begin position="1"/>
        <end position="19"/>
    </location>
</feature>
<feature type="chain" id="PRO_5045064132" evidence="1">
    <location>
        <begin position="20"/>
        <end position="344"/>
    </location>
</feature>
<proteinExistence type="predicted"/>